<feature type="region of interest" description="Disordered" evidence="1">
    <location>
        <begin position="77"/>
        <end position="102"/>
    </location>
</feature>
<protein>
    <recommendedName>
        <fullName evidence="4">DUF3558 domain-containing protein</fullName>
    </recommendedName>
</protein>
<organism evidence="2 3">
    <name type="scientific">Actinomadura physcomitrii</name>
    <dbReference type="NCBI Taxonomy" id="2650748"/>
    <lineage>
        <taxon>Bacteria</taxon>
        <taxon>Bacillati</taxon>
        <taxon>Actinomycetota</taxon>
        <taxon>Actinomycetes</taxon>
        <taxon>Streptosporangiales</taxon>
        <taxon>Thermomonosporaceae</taxon>
        <taxon>Actinomadura</taxon>
    </lineage>
</organism>
<dbReference type="PROSITE" id="PS51257">
    <property type="entry name" value="PROKAR_LIPOPROTEIN"/>
    <property type="match status" value="1"/>
</dbReference>
<evidence type="ECO:0000256" key="1">
    <source>
        <dbReference type="SAM" id="MobiDB-lite"/>
    </source>
</evidence>
<comment type="caution">
    <text evidence="2">The sequence shown here is derived from an EMBL/GenBank/DDBJ whole genome shotgun (WGS) entry which is preliminary data.</text>
</comment>
<dbReference type="EMBL" id="WBMS02000004">
    <property type="protein sequence ID" value="MWA00056.1"/>
    <property type="molecule type" value="Genomic_DNA"/>
</dbReference>
<dbReference type="Proteomes" id="UP000462055">
    <property type="component" value="Unassembled WGS sequence"/>
</dbReference>
<feature type="compositionally biased region" description="Basic and acidic residues" evidence="1">
    <location>
        <begin position="77"/>
        <end position="91"/>
    </location>
</feature>
<sequence length="202" mass="21681">MDERDGARRAELGRSSRAALPSALALSLLLVTGCSGEKGPDHYTPPMFDTGARLPDPCRVVGGKTLGRLVGPSTMVREKNGKEDAECRWESSDPSPNGEQPSGLLQVAAFTQAKQVKSAELYGDAKIAYKAAQREKTCTPLRTSADEACWQYDDLGLHLAIRKGYTTITVHYGAAHSPALGEHKREQTATELAAEVLTNLSA</sequence>
<gene>
    <name evidence="2" type="ORF">F8568_006640</name>
</gene>
<evidence type="ECO:0000313" key="2">
    <source>
        <dbReference type="EMBL" id="MWA00056.1"/>
    </source>
</evidence>
<dbReference type="AlphaFoldDB" id="A0A6I4MD34"/>
<name>A0A6I4MD34_9ACTN</name>
<dbReference type="RefSeq" id="WP_151592476.1">
    <property type="nucleotide sequence ID" value="NZ_WBMS02000004.1"/>
</dbReference>
<evidence type="ECO:0008006" key="4">
    <source>
        <dbReference type="Google" id="ProtNLM"/>
    </source>
</evidence>
<evidence type="ECO:0000313" key="3">
    <source>
        <dbReference type="Proteomes" id="UP000462055"/>
    </source>
</evidence>
<reference evidence="2" key="1">
    <citation type="submission" date="2019-12" db="EMBL/GenBank/DDBJ databases">
        <title>Actinomadura physcomitrii sp. nov., a novel actinomycete isolated from moss [Physcomitrium sphaericum (Ludw) Fuernr].</title>
        <authorList>
            <person name="Zhuang X."/>
        </authorList>
    </citation>
    <scope>NUCLEOTIDE SEQUENCE [LARGE SCALE GENOMIC DNA]</scope>
    <source>
        <strain evidence="2">LD22</strain>
    </source>
</reference>
<keyword evidence="3" id="KW-1185">Reference proteome</keyword>
<proteinExistence type="predicted"/>
<accession>A0A6I4MD34</accession>